<dbReference type="InterPro" id="IPR026444">
    <property type="entry name" value="Secre_tail"/>
</dbReference>
<comment type="caution">
    <text evidence="3">The sequence shown here is derived from an EMBL/GenBank/DDBJ whole genome shotgun (WGS) entry which is preliminary data.</text>
</comment>
<dbReference type="EMBL" id="JBHSGW010000002">
    <property type="protein sequence ID" value="MFC4739109.1"/>
    <property type="molecule type" value="Genomic_DNA"/>
</dbReference>
<dbReference type="Proteomes" id="UP001595885">
    <property type="component" value="Unassembled WGS sequence"/>
</dbReference>
<evidence type="ECO:0000313" key="3">
    <source>
        <dbReference type="EMBL" id="MFC4739109.1"/>
    </source>
</evidence>
<name>A0ABV9P596_9FLAO</name>
<accession>A0ABV9P596</accession>
<organism evidence="3 4">
    <name type="scientific">Flavobacterium ponti</name>
    <dbReference type="NCBI Taxonomy" id="665133"/>
    <lineage>
        <taxon>Bacteria</taxon>
        <taxon>Pseudomonadati</taxon>
        <taxon>Bacteroidota</taxon>
        <taxon>Flavobacteriia</taxon>
        <taxon>Flavobacteriales</taxon>
        <taxon>Flavobacteriaceae</taxon>
        <taxon>Flavobacterium</taxon>
    </lineage>
</organism>
<keyword evidence="4" id="KW-1185">Reference proteome</keyword>
<proteinExistence type="predicted"/>
<protein>
    <submittedName>
        <fullName evidence="3">T9SS type A sorting domain-containing protein</fullName>
    </submittedName>
</protein>
<dbReference type="NCBIfam" id="TIGR04183">
    <property type="entry name" value="Por_Secre_tail"/>
    <property type="match status" value="1"/>
</dbReference>
<evidence type="ECO:0000259" key="2">
    <source>
        <dbReference type="Pfam" id="PF18962"/>
    </source>
</evidence>
<keyword evidence="1" id="KW-0732">Signal</keyword>
<feature type="domain" description="Secretion system C-terminal sorting" evidence="2">
    <location>
        <begin position="268"/>
        <end position="336"/>
    </location>
</feature>
<dbReference type="RefSeq" id="WP_379738405.1">
    <property type="nucleotide sequence ID" value="NZ_JBHSGW010000002.1"/>
</dbReference>
<gene>
    <name evidence="3" type="ORF">ACFO3U_03805</name>
</gene>
<evidence type="ECO:0000256" key="1">
    <source>
        <dbReference type="ARBA" id="ARBA00022729"/>
    </source>
</evidence>
<sequence>MKTKLLNENEKIAVSKINNWFETVDFTVTNKLWLLVIGIIFSNSSLIAQQNNGISPFTIFEQVVPNAYANTSAGSSFTGPFANSPRTYQILIAASELTSLTGKHLVSISFRNSGTITTDWPASNTTYNNYDIYLSGSVNPADRSFTFAQNVVGTQTLVRSGSLTVPAGALTIGSNPNNFSYDIVFTTPWFYAGGNLLVEIRHDGSSGTSRSVDAAGTSSPGYASLYSACWESGYTPTSTTKQGNFVSVNFKADDALKVEEFNKNELSVFPNPTSEKLYIESEIPVSNIKLFNMLGQIVLNQDFNVQKGEISLSQLSIGTYLLHVESEFGTEIRKIIKK</sequence>
<reference evidence="4" key="1">
    <citation type="journal article" date="2019" name="Int. J. Syst. Evol. Microbiol.">
        <title>The Global Catalogue of Microorganisms (GCM) 10K type strain sequencing project: providing services to taxonomists for standard genome sequencing and annotation.</title>
        <authorList>
            <consortium name="The Broad Institute Genomics Platform"/>
            <consortium name="The Broad Institute Genome Sequencing Center for Infectious Disease"/>
            <person name="Wu L."/>
            <person name="Ma J."/>
        </authorList>
    </citation>
    <scope>NUCLEOTIDE SEQUENCE [LARGE SCALE GENOMIC DNA]</scope>
    <source>
        <strain evidence="4">CCUG 50349</strain>
    </source>
</reference>
<evidence type="ECO:0000313" key="4">
    <source>
        <dbReference type="Proteomes" id="UP001595885"/>
    </source>
</evidence>
<dbReference type="Pfam" id="PF18962">
    <property type="entry name" value="Por_Secre_tail"/>
    <property type="match status" value="1"/>
</dbReference>